<feature type="signal peptide" evidence="2">
    <location>
        <begin position="1"/>
        <end position="22"/>
    </location>
</feature>
<sequence length="88" mass="9272">MRNIITTIGLVMGIFTTATAFAEPAVEPGQTLESLSQTQVSTTVNGQPGSLKNLLQSGQYTLVSPDNNVQQAPNENSEQTPPPAQNGM</sequence>
<evidence type="ECO:0000256" key="2">
    <source>
        <dbReference type="SAM" id="SignalP"/>
    </source>
</evidence>
<feature type="compositionally biased region" description="Polar residues" evidence="1">
    <location>
        <begin position="64"/>
        <end position="79"/>
    </location>
</feature>
<reference evidence="3 4" key="1">
    <citation type="submission" date="2013-10" db="EMBL/GenBank/DDBJ databases">
        <title>The Genome Sequence of Acinetobacter nectaris CIP 110549.</title>
        <authorList>
            <consortium name="The Broad Institute Genomics Platform"/>
            <consortium name="The Broad Institute Genome Sequencing Center for Infectious Disease"/>
            <person name="Cerqueira G."/>
            <person name="Feldgarden M."/>
            <person name="Courvalin P."/>
            <person name="Grillot-Courvalin C."/>
            <person name="Clermont D."/>
            <person name="Rocha E."/>
            <person name="Yoon E.-J."/>
            <person name="Nemec A."/>
            <person name="Young S.K."/>
            <person name="Zeng Q."/>
            <person name="Gargeya S."/>
            <person name="Fitzgerald M."/>
            <person name="Abouelleil A."/>
            <person name="Alvarado L."/>
            <person name="Berlin A.M."/>
            <person name="Chapman S.B."/>
            <person name="Gainer-Dewar J."/>
            <person name="Goldberg J."/>
            <person name="Gnerre S."/>
            <person name="Griggs A."/>
            <person name="Gujja S."/>
            <person name="Hansen M."/>
            <person name="Howarth C."/>
            <person name="Imamovic A."/>
            <person name="Ireland A."/>
            <person name="Larimer J."/>
            <person name="McCowan C."/>
            <person name="Murphy C."/>
            <person name="Pearson M."/>
            <person name="Poon T.W."/>
            <person name="Priest M."/>
            <person name="Roberts A."/>
            <person name="Saif S."/>
            <person name="Shea T."/>
            <person name="Sykes S."/>
            <person name="Wortman J."/>
            <person name="Nusbaum C."/>
            <person name="Birren B."/>
        </authorList>
    </citation>
    <scope>NUCLEOTIDE SEQUENCE [LARGE SCALE GENOMIC DNA]</scope>
    <source>
        <strain evidence="3 4">CIP 110549</strain>
    </source>
</reference>
<dbReference type="PATRIC" id="fig|1392540.3.peg.2326"/>
<feature type="chain" id="PRO_5004711124" evidence="2">
    <location>
        <begin position="23"/>
        <end position="88"/>
    </location>
</feature>
<feature type="region of interest" description="Disordered" evidence="1">
    <location>
        <begin position="64"/>
        <end position="88"/>
    </location>
</feature>
<organism evidence="3 4">
    <name type="scientific">Acinetobacter nectaris CIP 110549</name>
    <dbReference type="NCBI Taxonomy" id="1392540"/>
    <lineage>
        <taxon>Bacteria</taxon>
        <taxon>Pseudomonadati</taxon>
        <taxon>Pseudomonadota</taxon>
        <taxon>Gammaproteobacteria</taxon>
        <taxon>Moraxellales</taxon>
        <taxon>Moraxellaceae</taxon>
        <taxon>Acinetobacter</taxon>
    </lineage>
</organism>
<dbReference type="Proteomes" id="UP000023785">
    <property type="component" value="Unassembled WGS sequence"/>
</dbReference>
<dbReference type="HOGENOM" id="CLU_2462116_0_0_6"/>
<evidence type="ECO:0000313" key="3">
    <source>
        <dbReference type="EMBL" id="ESK36963.1"/>
    </source>
</evidence>
<protein>
    <submittedName>
        <fullName evidence="3">Uncharacterized protein</fullName>
    </submittedName>
</protein>
<evidence type="ECO:0000256" key="1">
    <source>
        <dbReference type="SAM" id="MobiDB-lite"/>
    </source>
</evidence>
<keyword evidence="2" id="KW-0732">Signal</keyword>
<gene>
    <name evidence="3" type="ORF">P256_02408</name>
</gene>
<comment type="caution">
    <text evidence="3">The sequence shown here is derived from an EMBL/GenBank/DDBJ whole genome shotgun (WGS) entry which is preliminary data.</text>
</comment>
<proteinExistence type="predicted"/>
<feature type="region of interest" description="Disordered" evidence="1">
    <location>
        <begin position="33"/>
        <end position="52"/>
    </location>
</feature>
<dbReference type="AlphaFoldDB" id="V2T3C6"/>
<dbReference type="EMBL" id="AYER01000011">
    <property type="protein sequence ID" value="ESK36963.1"/>
    <property type="molecule type" value="Genomic_DNA"/>
</dbReference>
<accession>V2T3C6</accession>
<dbReference type="STRING" id="1392540.P256_02408"/>
<keyword evidence="4" id="KW-1185">Reference proteome</keyword>
<name>V2T3C6_9GAMM</name>
<evidence type="ECO:0000313" key="4">
    <source>
        <dbReference type="Proteomes" id="UP000023785"/>
    </source>
</evidence>
<dbReference type="RefSeq" id="WP_023274018.1">
    <property type="nucleotide sequence ID" value="NZ_KI530737.1"/>
</dbReference>
<dbReference type="eggNOG" id="ENOG5031RWB">
    <property type="taxonomic scope" value="Bacteria"/>
</dbReference>